<dbReference type="GO" id="GO:0008236">
    <property type="term" value="F:serine-type peptidase activity"/>
    <property type="evidence" value="ECO:0007669"/>
    <property type="project" value="UniProtKB-KW"/>
</dbReference>
<comment type="caution">
    <text evidence="7">The sequence shown here is derived from an EMBL/GenBank/DDBJ whole genome shotgun (WGS) entry which is preliminary data.</text>
</comment>
<dbReference type="STRING" id="447689.BA195_02465"/>
<gene>
    <name evidence="7" type="ORF">BA195_02465</name>
</gene>
<dbReference type="InterPro" id="IPR005151">
    <property type="entry name" value="Tail-specific_protease"/>
</dbReference>
<dbReference type="SMART" id="SM00245">
    <property type="entry name" value="TSPc"/>
    <property type="match status" value="1"/>
</dbReference>
<dbReference type="Gene3D" id="3.30.750.44">
    <property type="match status" value="1"/>
</dbReference>
<dbReference type="SMART" id="SM00228">
    <property type="entry name" value="PDZ"/>
    <property type="match status" value="1"/>
</dbReference>
<comment type="similarity">
    <text evidence="1 5">Belongs to the peptidase S41A family.</text>
</comment>
<dbReference type="Proteomes" id="UP000093186">
    <property type="component" value="Unassembled WGS sequence"/>
</dbReference>
<keyword evidence="8" id="KW-1185">Reference proteome</keyword>
<dbReference type="PROSITE" id="PS50106">
    <property type="entry name" value="PDZ"/>
    <property type="match status" value="1"/>
</dbReference>
<dbReference type="Pfam" id="PF03572">
    <property type="entry name" value="Peptidase_S41"/>
    <property type="match status" value="1"/>
</dbReference>
<evidence type="ECO:0000313" key="8">
    <source>
        <dbReference type="Proteomes" id="UP000093186"/>
    </source>
</evidence>
<evidence type="ECO:0000256" key="5">
    <source>
        <dbReference type="RuleBase" id="RU004404"/>
    </source>
</evidence>
<proteinExistence type="inferred from homology"/>
<organism evidence="7 8">
    <name type="scientific">Tenacibaculum soleae</name>
    <dbReference type="NCBI Taxonomy" id="447689"/>
    <lineage>
        <taxon>Bacteria</taxon>
        <taxon>Pseudomonadati</taxon>
        <taxon>Bacteroidota</taxon>
        <taxon>Flavobacteriia</taxon>
        <taxon>Flavobacteriales</taxon>
        <taxon>Flavobacteriaceae</taxon>
        <taxon>Tenacibaculum</taxon>
    </lineage>
</organism>
<dbReference type="EMBL" id="MAKX01000001">
    <property type="protein sequence ID" value="OCK43585.1"/>
    <property type="molecule type" value="Genomic_DNA"/>
</dbReference>
<dbReference type="SUPFAM" id="SSF52096">
    <property type="entry name" value="ClpP/crotonase"/>
    <property type="match status" value="1"/>
</dbReference>
<keyword evidence="4 5" id="KW-0720">Serine protease</keyword>
<dbReference type="PANTHER" id="PTHR32060:SF30">
    <property type="entry name" value="CARBOXY-TERMINAL PROCESSING PROTEASE CTPA"/>
    <property type="match status" value="1"/>
</dbReference>
<dbReference type="InterPro" id="IPR029045">
    <property type="entry name" value="ClpP/crotonase-like_dom_sf"/>
</dbReference>
<dbReference type="InterPro" id="IPR036034">
    <property type="entry name" value="PDZ_sf"/>
</dbReference>
<evidence type="ECO:0000313" key="7">
    <source>
        <dbReference type="EMBL" id="OCK43585.1"/>
    </source>
</evidence>
<keyword evidence="3 5" id="KW-0378">Hydrolase</keyword>
<evidence type="ECO:0000256" key="4">
    <source>
        <dbReference type="ARBA" id="ARBA00022825"/>
    </source>
</evidence>
<dbReference type="NCBIfam" id="TIGR00225">
    <property type="entry name" value="prc"/>
    <property type="match status" value="1"/>
</dbReference>
<dbReference type="PANTHER" id="PTHR32060">
    <property type="entry name" value="TAIL-SPECIFIC PROTEASE"/>
    <property type="match status" value="1"/>
</dbReference>
<dbReference type="GO" id="GO:0004175">
    <property type="term" value="F:endopeptidase activity"/>
    <property type="evidence" value="ECO:0007669"/>
    <property type="project" value="TreeGrafter"/>
</dbReference>
<evidence type="ECO:0000256" key="1">
    <source>
        <dbReference type="ARBA" id="ARBA00009179"/>
    </source>
</evidence>
<dbReference type="AlphaFoldDB" id="A0A1B9Y188"/>
<reference evidence="7 8" key="1">
    <citation type="submission" date="2016-06" db="EMBL/GenBank/DDBJ databases">
        <title>Draft Genome Sequence of Tenacibaculum soleae UCD-KL19.</title>
        <authorList>
            <person name="Eisen J.A."/>
            <person name="Coil D.A."/>
            <person name="Lujan K.M."/>
        </authorList>
    </citation>
    <scope>NUCLEOTIDE SEQUENCE [LARGE SCALE GENOMIC DNA]</scope>
    <source>
        <strain evidence="7 8">UCD-KL19</strain>
    </source>
</reference>
<dbReference type="Pfam" id="PF13180">
    <property type="entry name" value="PDZ_2"/>
    <property type="match status" value="1"/>
</dbReference>
<evidence type="ECO:0000259" key="6">
    <source>
        <dbReference type="PROSITE" id="PS50106"/>
    </source>
</evidence>
<dbReference type="OrthoDB" id="9812068at2"/>
<dbReference type="SUPFAM" id="SSF50156">
    <property type="entry name" value="PDZ domain-like"/>
    <property type="match status" value="1"/>
</dbReference>
<protein>
    <submittedName>
        <fullName evidence="7">Peptidase S41</fullName>
    </submittedName>
</protein>
<dbReference type="Gene3D" id="2.30.42.10">
    <property type="match status" value="1"/>
</dbReference>
<accession>A0A1B9Y188</accession>
<keyword evidence="2 5" id="KW-0645">Protease</keyword>
<evidence type="ECO:0000256" key="2">
    <source>
        <dbReference type="ARBA" id="ARBA00022670"/>
    </source>
</evidence>
<dbReference type="GO" id="GO:0030288">
    <property type="term" value="C:outer membrane-bounded periplasmic space"/>
    <property type="evidence" value="ECO:0007669"/>
    <property type="project" value="TreeGrafter"/>
</dbReference>
<dbReference type="CDD" id="cd07560">
    <property type="entry name" value="Peptidase_S41_CPP"/>
    <property type="match status" value="1"/>
</dbReference>
<feature type="domain" description="PDZ" evidence="6">
    <location>
        <begin position="86"/>
        <end position="157"/>
    </location>
</feature>
<dbReference type="Gene3D" id="3.90.226.10">
    <property type="entry name" value="2-enoyl-CoA Hydratase, Chain A, domain 1"/>
    <property type="match status" value="1"/>
</dbReference>
<name>A0A1B9Y188_9FLAO</name>
<dbReference type="GO" id="GO:0006508">
    <property type="term" value="P:proteolysis"/>
    <property type="evidence" value="ECO:0007669"/>
    <property type="project" value="UniProtKB-KW"/>
</dbReference>
<dbReference type="InterPro" id="IPR001478">
    <property type="entry name" value="PDZ"/>
</dbReference>
<dbReference type="InterPro" id="IPR004447">
    <property type="entry name" value="Peptidase_S41A"/>
</dbReference>
<dbReference type="GO" id="GO:0007165">
    <property type="term" value="P:signal transduction"/>
    <property type="evidence" value="ECO:0007669"/>
    <property type="project" value="TreeGrafter"/>
</dbReference>
<evidence type="ECO:0000256" key="3">
    <source>
        <dbReference type="ARBA" id="ARBA00022801"/>
    </source>
</evidence>
<sequence length="546" mass="62409">MKLLKMKNRKLIFLSTFLVIFLLFSFQSRFFEIAKQIEIYNNLFKELNINYIDEINPGELTNKAIKNTLKSLDPYTNFYNEQDVEDARIRREGEYGGIGISTFYIKQGIVIADIHKGFSADNAGLKIGDIITTVNGQKLADLEKSQYSQMIKGTPNKEISLIFTRNGKVKKTRLQLDKIIVNPVPFYDMIDDETGYIILTRFTNQKATQQVAKAFTELKEKGMKKLVFDLRSNPGGSLFDAVNITNLFIPKGLKVVDTRGKIKKNSRTYKTNREPLDTEIPIVVLINDRSASASEIVSGALQDYDRAVIMGERSFGKGLVQRYFELNYGTQMKATISKYYTPSGRCIQELDYANRDAKTGKVPKFSDGNVSLFTTKNGRTVYDGGGVTPDIKMGFSKKTSETKKLLKSRVIFNFATDFANNNPNFNTENYLFKSNDFKKFKNYLLQKDTAFVTKEEKLFKSAFTAVKNNTNISTEYSTILEKLKKEKVKKIALNEDVLLKEIQNEIIKRYVYKEGVFKHQLKNDKTINKAVNLLKNQKKYTAILTK</sequence>